<dbReference type="InterPro" id="IPR032710">
    <property type="entry name" value="NTF2-like_dom_sf"/>
</dbReference>
<dbReference type="EMBL" id="CP022112">
    <property type="protein sequence ID" value="ASG24548.1"/>
    <property type="molecule type" value="Genomic_DNA"/>
</dbReference>
<name>A0A248K291_9PROT</name>
<keyword evidence="2" id="KW-1185">Reference proteome</keyword>
<evidence type="ECO:0000313" key="2">
    <source>
        <dbReference type="Proteomes" id="UP000197153"/>
    </source>
</evidence>
<dbReference type="PANTHER" id="PTHR31757">
    <property type="entry name" value="SLL0781 PROTEIN"/>
    <property type="match status" value="1"/>
</dbReference>
<proteinExistence type="predicted"/>
<sequence length="154" mass="18221">MTTHNAAPVLDPSLIERVRTAEDGWNLRDLDAVVLSHRIDCHWRSRADFLWGREQIRTFVTRKWRREIEMRTIKELWASHGARVAVRFASEFRNDSGTWFRAYGNEAWQYDETGLICRRLTSVNEHPIQEHERMLRWRLGARPADHPSLSELGL</sequence>
<dbReference type="SUPFAM" id="SSF54427">
    <property type="entry name" value="NTF2-like"/>
    <property type="match status" value="1"/>
</dbReference>
<dbReference type="RefSeq" id="WP_004273309.1">
    <property type="nucleotide sequence ID" value="NZ_CP022112.1"/>
</dbReference>
<accession>A0A248K291</accession>
<gene>
    <name evidence="1" type="ORF">Y958_27175</name>
</gene>
<protein>
    <recommendedName>
        <fullName evidence="3">DUF4440 domain-containing protein</fullName>
    </recommendedName>
</protein>
<reference evidence="1 2" key="1">
    <citation type="submission" date="2017-06" db="EMBL/GenBank/DDBJ databases">
        <title>Complete genome sequence of Nitrospirillum amazonense strain CBAmC, an endophytic nitrogen-fixing and plant growth-promoting bacterium, isolated from sugarcane.</title>
        <authorList>
            <person name="Schwab S."/>
            <person name="dos Santos Teixeira K.R."/>
            <person name="Simoes Araujo J.L."/>
            <person name="Soares Vidal M."/>
            <person name="Borges de Freitas H.R."/>
            <person name="Rivello Crivelaro A.L."/>
            <person name="Bueno de Camargo Nunes A."/>
            <person name="dos Santos C.M."/>
            <person name="Palmeira da Silva Rosa D."/>
            <person name="da Silva Padilha D."/>
            <person name="da Silva E."/>
            <person name="Araujo Terra L."/>
            <person name="Soares Mendes V."/>
            <person name="Farinelli L."/>
            <person name="Magalhaes Cruz L."/>
            <person name="Baldani J.I."/>
        </authorList>
    </citation>
    <scope>NUCLEOTIDE SEQUENCE [LARGE SCALE GENOMIC DNA]</scope>
    <source>
        <strain evidence="1 2">CBAmC</strain>
    </source>
</reference>
<dbReference type="AlphaFoldDB" id="A0A248K291"/>
<dbReference type="KEGG" id="nao:Y958_27175"/>
<dbReference type="Proteomes" id="UP000197153">
    <property type="component" value="Chromosome 3"/>
</dbReference>
<dbReference type="InterPro" id="IPR009783">
    <property type="entry name" value="DUF1348"/>
</dbReference>
<evidence type="ECO:0000313" key="1">
    <source>
        <dbReference type="EMBL" id="ASG24548.1"/>
    </source>
</evidence>
<dbReference type="PANTHER" id="PTHR31757:SF0">
    <property type="entry name" value="SLL0781 PROTEIN"/>
    <property type="match status" value="1"/>
</dbReference>
<evidence type="ECO:0008006" key="3">
    <source>
        <dbReference type="Google" id="ProtNLM"/>
    </source>
</evidence>
<organism evidence="1 2">
    <name type="scientific">Nitrospirillum viridazoti CBAmc</name>
    <dbReference type="NCBI Taxonomy" id="1441467"/>
    <lineage>
        <taxon>Bacteria</taxon>
        <taxon>Pseudomonadati</taxon>
        <taxon>Pseudomonadota</taxon>
        <taxon>Alphaproteobacteria</taxon>
        <taxon>Rhodospirillales</taxon>
        <taxon>Azospirillaceae</taxon>
        <taxon>Nitrospirillum</taxon>
        <taxon>Nitrospirillum viridazoti</taxon>
    </lineage>
</organism>
<dbReference type="Gene3D" id="3.10.450.50">
    <property type="match status" value="1"/>
</dbReference>
<dbReference type="Pfam" id="PF07080">
    <property type="entry name" value="DUF1348"/>
    <property type="match status" value="1"/>
</dbReference>